<proteinExistence type="predicted"/>
<organism evidence="1 2">
    <name type="scientific">Deinococcus rubellus</name>
    <dbReference type="NCBI Taxonomy" id="1889240"/>
    <lineage>
        <taxon>Bacteria</taxon>
        <taxon>Thermotogati</taxon>
        <taxon>Deinococcota</taxon>
        <taxon>Deinococci</taxon>
        <taxon>Deinococcales</taxon>
        <taxon>Deinococcaceae</taxon>
        <taxon>Deinococcus</taxon>
    </lineage>
</organism>
<evidence type="ECO:0000313" key="1">
    <source>
        <dbReference type="EMBL" id="UWX63180.1"/>
    </source>
</evidence>
<dbReference type="Proteomes" id="UP001060261">
    <property type="component" value="Chromosome"/>
</dbReference>
<protein>
    <recommendedName>
        <fullName evidence="3">Phosphoglycerate mutase</fullName>
    </recommendedName>
</protein>
<evidence type="ECO:0008006" key="3">
    <source>
        <dbReference type="Google" id="ProtNLM"/>
    </source>
</evidence>
<reference evidence="1" key="1">
    <citation type="submission" date="2022-09" db="EMBL/GenBank/DDBJ databases">
        <title>genome sequence of Deinococcus rubellus.</title>
        <authorList>
            <person name="Srinivasan S."/>
        </authorList>
    </citation>
    <scope>NUCLEOTIDE SEQUENCE</scope>
    <source>
        <strain evidence="1">Ant6</strain>
    </source>
</reference>
<sequence length="61" mass="6485">MPVSNILVVSHGGFLNPVLRELTGNGRAWSKFGDTGFTCLRLSREGHTVGVLGVQGQPHLA</sequence>
<dbReference type="EMBL" id="CP104213">
    <property type="protein sequence ID" value="UWX63180.1"/>
    <property type="molecule type" value="Genomic_DNA"/>
</dbReference>
<evidence type="ECO:0000313" key="2">
    <source>
        <dbReference type="Proteomes" id="UP001060261"/>
    </source>
</evidence>
<keyword evidence="2" id="KW-1185">Reference proteome</keyword>
<accession>A0ABY5YDN0</accession>
<name>A0ABY5YDN0_9DEIO</name>
<gene>
    <name evidence="1" type="ORF">N0D28_10490</name>
</gene>